<dbReference type="InterPro" id="IPR043129">
    <property type="entry name" value="ATPase_NBD"/>
</dbReference>
<sequence length="324" mass="34844">MSYIIGIDGGGTKTLALLADLEGNIISTCITGPSNPNTVSSRALSHTFETIFSQFKEEAPEAFSKLIGIFAGIAGAGSSMIQTQLYQLLDALSPSACRVTVQPDAINALYSGTLGKPGVVQISGTGSLTFGINENQQQSRIGGWGYLLGDEGSGYDIGKKGIAAALHYLDGKINKTMLLKMLYDYFHVDTGRDLIDQIYHNADPKRSIASVCRLVFQAYQSGDKAASIIIDDAAWEIARNIHLLHKRLFSVGEQINVVVCGGVFQNSIFPTLIKQELNKIVSGITVITPKLPPVCGSVIGAYLSEDMNISTDSMNRLQNFQSNK</sequence>
<dbReference type="EMBL" id="CCDP010000001">
    <property type="protein sequence ID" value="CDQ38937.1"/>
    <property type="molecule type" value="Genomic_DNA"/>
</dbReference>
<dbReference type="GO" id="GO:0016301">
    <property type="term" value="F:kinase activity"/>
    <property type="evidence" value="ECO:0007669"/>
    <property type="project" value="UniProtKB-KW"/>
</dbReference>
<dbReference type="RefSeq" id="WP_038242922.1">
    <property type="nucleotide sequence ID" value="NZ_BNER01000003.1"/>
</dbReference>
<dbReference type="Gene3D" id="3.30.420.40">
    <property type="match status" value="2"/>
</dbReference>
<evidence type="ECO:0000313" key="3">
    <source>
        <dbReference type="Proteomes" id="UP000028875"/>
    </source>
</evidence>
<protein>
    <submittedName>
        <fullName evidence="2">Glucosamine kinase GspK</fullName>
    </submittedName>
</protein>
<reference evidence="2 3" key="1">
    <citation type="submission" date="2014-03" db="EMBL/GenBank/DDBJ databases">
        <authorList>
            <person name="Urmite Genomes U."/>
        </authorList>
    </citation>
    <scope>NUCLEOTIDE SEQUENCE [LARGE SCALE GENOMIC DNA]</scope>
    <source>
        <strain evidence="2 3">Vm-5</strain>
    </source>
</reference>
<keyword evidence="2" id="KW-0418">Kinase</keyword>
<dbReference type="PANTHER" id="PTHR43190:SF3">
    <property type="entry name" value="N-ACETYL-D-GLUCOSAMINE KINASE"/>
    <property type="match status" value="1"/>
</dbReference>
<dbReference type="CDD" id="cd24007">
    <property type="entry name" value="ASKHA_NBD_eukNAGK-like"/>
    <property type="match status" value="1"/>
</dbReference>
<comment type="caution">
    <text evidence="2">The sequence shown here is derived from an EMBL/GenBank/DDBJ whole genome shotgun (WGS) entry which is preliminary data.</text>
</comment>
<gene>
    <name evidence="2" type="primary">gspK</name>
    <name evidence="2" type="ORF">BN990_01217</name>
</gene>
<dbReference type="STRING" id="1462526.BN990_01217"/>
<dbReference type="InterPro" id="IPR002731">
    <property type="entry name" value="ATPase_BadF"/>
</dbReference>
<organism evidence="2 3">
    <name type="scientific">Virgibacillus massiliensis</name>
    <dbReference type="NCBI Taxonomy" id="1462526"/>
    <lineage>
        <taxon>Bacteria</taxon>
        <taxon>Bacillati</taxon>
        <taxon>Bacillota</taxon>
        <taxon>Bacilli</taxon>
        <taxon>Bacillales</taxon>
        <taxon>Bacillaceae</taxon>
        <taxon>Virgibacillus</taxon>
    </lineage>
</organism>
<dbReference type="Proteomes" id="UP000028875">
    <property type="component" value="Unassembled WGS sequence"/>
</dbReference>
<proteinExistence type="predicted"/>
<dbReference type="OrthoDB" id="9772633at2"/>
<keyword evidence="2" id="KW-0808">Transferase</keyword>
<dbReference type="Pfam" id="PF01869">
    <property type="entry name" value="BcrAD_BadFG"/>
    <property type="match status" value="1"/>
</dbReference>
<evidence type="ECO:0000313" key="2">
    <source>
        <dbReference type="EMBL" id="CDQ38937.1"/>
    </source>
</evidence>
<dbReference type="PANTHER" id="PTHR43190">
    <property type="entry name" value="N-ACETYL-D-GLUCOSAMINE KINASE"/>
    <property type="match status" value="1"/>
</dbReference>
<name>A0A024Q9K4_9BACI</name>
<dbReference type="InterPro" id="IPR052519">
    <property type="entry name" value="Euk-type_GlcNAc_Kinase"/>
</dbReference>
<feature type="domain" description="ATPase BadF/BadG/BcrA/BcrD type" evidence="1">
    <location>
        <begin position="5"/>
        <end position="302"/>
    </location>
</feature>
<evidence type="ECO:0000259" key="1">
    <source>
        <dbReference type="Pfam" id="PF01869"/>
    </source>
</evidence>
<reference evidence="3" key="2">
    <citation type="submission" date="2014-05" db="EMBL/GenBank/DDBJ databases">
        <title>Draft genome sequence of Virgibacillus massiliensis Vm-5.</title>
        <authorList>
            <person name="Khelaifia S."/>
            <person name="Croce O."/>
            <person name="Lagier J.C."/>
            <person name="Raoult D."/>
        </authorList>
    </citation>
    <scope>NUCLEOTIDE SEQUENCE [LARGE SCALE GENOMIC DNA]</scope>
    <source>
        <strain evidence="3">Vm-5</strain>
    </source>
</reference>
<dbReference type="eggNOG" id="COG2971">
    <property type="taxonomic scope" value="Bacteria"/>
</dbReference>
<dbReference type="SUPFAM" id="SSF53067">
    <property type="entry name" value="Actin-like ATPase domain"/>
    <property type="match status" value="2"/>
</dbReference>
<keyword evidence="3" id="KW-1185">Reference proteome</keyword>
<dbReference type="AlphaFoldDB" id="A0A024Q9K4"/>
<accession>A0A024Q9K4</accession>